<dbReference type="EMBL" id="HBEF01003109">
    <property type="protein sequence ID" value="CAD8329879.1"/>
    <property type="molecule type" value="Transcribed_RNA"/>
</dbReference>
<evidence type="ECO:0000313" key="1">
    <source>
        <dbReference type="EMBL" id="CAD8329879.1"/>
    </source>
</evidence>
<organism evidence="1">
    <name type="scientific">Craspedostauros australis</name>
    <dbReference type="NCBI Taxonomy" id="1486917"/>
    <lineage>
        <taxon>Eukaryota</taxon>
        <taxon>Sar</taxon>
        <taxon>Stramenopiles</taxon>
        <taxon>Ochrophyta</taxon>
        <taxon>Bacillariophyta</taxon>
        <taxon>Bacillariophyceae</taxon>
        <taxon>Bacillariophycidae</taxon>
        <taxon>Naviculales</taxon>
        <taxon>Naviculaceae</taxon>
        <taxon>Craspedostauros</taxon>
    </lineage>
</organism>
<protein>
    <submittedName>
        <fullName evidence="1">Uncharacterized protein</fullName>
    </submittedName>
</protein>
<dbReference type="AlphaFoldDB" id="A0A7R9ZKZ4"/>
<name>A0A7R9ZKZ4_9STRA</name>
<accession>A0A7R9ZKZ4</accession>
<gene>
    <name evidence="1" type="ORF">CAUS1442_LOCUS1977</name>
</gene>
<reference evidence="1" key="1">
    <citation type="submission" date="2021-01" db="EMBL/GenBank/DDBJ databases">
        <authorList>
            <person name="Corre E."/>
            <person name="Pelletier E."/>
            <person name="Niang G."/>
            <person name="Scheremetjew M."/>
            <person name="Finn R."/>
            <person name="Kale V."/>
            <person name="Holt S."/>
            <person name="Cochrane G."/>
            <person name="Meng A."/>
            <person name="Brown T."/>
            <person name="Cohen L."/>
        </authorList>
    </citation>
    <scope>NUCLEOTIDE SEQUENCE</scope>
    <source>
        <strain evidence="1">CCMP3328</strain>
    </source>
</reference>
<sequence length="101" mass="11582">MQVWLHPRILWSPRRIEKHSFARQPLLAILVRSTPSPKKEATIEIATGSMLPCGVLLSRELQFVCYMVDHELARRSSCVCNLMFASICSNQLPVKIFLLMK</sequence>
<proteinExistence type="predicted"/>